<sequence>MGAISINRAGKVKGQTPQVAKTEKPRKKTGAAAIRRKFNKRTELGWFEGKGRVRLNNNLAHLAKKEQQAQ</sequence>
<evidence type="ECO:0000256" key="4">
    <source>
        <dbReference type="SAM" id="MobiDB-lite"/>
    </source>
</evidence>
<evidence type="ECO:0000313" key="5">
    <source>
        <dbReference type="EMBL" id="OQS55798.1"/>
    </source>
</evidence>
<keyword evidence="6" id="KW-1185">Reference proteome</keyword>
<organism evidence="5 6">
    <name type="scientific">Ecytonucleospora hepatopenaei</name>
    <dbReference type="NCBI Taxonomy" id="646526"/>
    <lineage>
        <taxon>Eukaryota</taxon>
        <taxon>Fungi</taxon>
        <taxon>Fungi incertae sedis</taxon>
        <taxon>Microsporidia</taxon>
        <taxon>Enterocytozoonidae</taxon>
        <taxon>Ecytonucleospora</taxon>
    </lineage>
</organism>
<protein>
    <recommendedName>
        <fullName evidence="3">40S ribosomal protein S30</fullName>
    </recommendedName>
</protein>
<name>A0A1W0E986_9MICR</name>
<dbReference type="OrthoDB" id="199599at2759"/>
<dbReference type="VEuPathDB" id="MicrosporidiaDB:EHP00_1621"/>
<comment type="caution">
    <text evidence="5">The sequence shown here is derived from an EMBL/GenBank/DDBJ whole genome shotgun (WGS) entry which is preliminary data.</text>
</comment>
<evidence type="ECO:0000256" key="1">
    <source>
        <dbReference type="ARBA" id="ARBA00022980"/>
    </source>
</evidence>
<dbReference type="EMBL" id="MNPJ01000002">
    <property type="protein sequence ID" value="OQS55798.1"/>
    <property type="molecule type" value="Genomic_DNA"/>
</dbReference>
<keyword evidence="2 3" id="KW-0687">Ribonucleoprotein</keyword>
<dbReference type="GO" id="GO:1990904">
    <property type="term" value="C:ribonucleoprotein complex"/>
    <property type="evidence" value="ECO:0007669"/>
    <property type="project" value="UniProtKB-KW"/>
</dbReference>
<proteinExistence type="inferred from homology"/>
<dbReference type="Pfam" id="PF04758">
    <property type="entry name" value="Ribosomal_S30"/>
    <property type="match status" value="1"/>
</dbReference>
<dbReference type="GO" id="GO:0003735">
    <property type="term" value="F:structural constituent of ribosome"/>
    <property type="evidence" value="ECO:0007669"/>
    <property type="project" value="UniProtKB-UniRule"/>
</dbReference>
<comment type="similarity">
    <text evidence="3">Belongs to the eukaryotic ribosomal protein eS30 family.</text>
</comment>
<dbReference type="AlphaFoldDB" id="A0A1W0E986"/>
<dbReference type="GO" id="GO:0006412">
    <property type="term" value="P:translation"/>
    <property type="evidence" value="ECO:0007669"/>
    <property type="project" value="InterPro"/>
</dbReference>
<feature type="region of interest" description="Disordered" evidence="4">
    <location>
        <begin position="1"/>
        <end position="31"/>
    </location>
</feature>
<dbReference type="GO" id="GO:0005840">
    <property type="term" value="C:ribosome"/>
    <property type="evidence" value="ECO:0007669"/>
    <property type="project" value="UniProtKB-KW"/>
</dbReference>
<keyword evidence="1 3" id="KW-0689">Ribosomal protein</keyword>
<gene>
    <name evidence="5" type="ORF">EHP00_1621</name>
</gene>
<evidence type="ECO:0000256" key="2">
    <source>
        <dbReference type="ARBA" id="ARBA00023274"/>
    </source>
</evidence>
<reference evidence="5 6" key="1">
    <citation type="journal article" date="2017" name="Environ. Microbiol.">
        <title>Decay of the glycolytic pathway and adaptation to intranuclear parasitism within Enterocytozoonidae microsporidia.</title>
        <authorList>
            <person name="Wiredu Boakye D."/>
            <person name="Jaroenlak P."/>
            <person name="Prachumwat A."/>
            <person name="Williams T.A."/>
            <person name="Bateman K.S."/>
            <person name="Itsathitphaisarn O."/>
            <person name="Sritunyalucksana K."/>
            <person name="Paszkiewicz K.H."/>
            <person name="Moore K.A."/>
            <person name="Stentiford G.D."/>
            <person name="Williams B.A."/>
        </authorList>
    </citation>
    <scope>NUCLEOTIDE SEQUENCE [LARGE SCALE GENOMIC DNA]</scope>
    <source>
        <strain evidence="5 6">TH1</strain>
    </source>
</reference>
<accession>A0A1W0E986</accession>
<dbReference type="InterPro" id="IPR006846">
    <property type="entry name" value="Ribosomal_eS30"/>
</dbReference>
<evidence type="ECO:0000313" key="6">
    <source>
        <dbReference type="Proteomes" id="UP000192758"/>
    </source>
</evidence>
<evidence type="ECO:0000256" key="3">
    <source>
        <dbReference type="RuleBase" id="RU364011"/>
    </source>
</evidence>
<dbReference type="Proteomes" id="UP000192758">
    <property type="component" value="Unassembled WGS sequence"/>
</dbReference>